<proteinExistence type="predicted"/>
<feature type="compositionally biased region" description="Low complexity" evidence="1">
    <location>
        <begin position="210"/>
        <end position="219"/>
    </location>
</feature>
<dbReference type="AlphaFoldDB" id="A0A9D3BFL8"/>
<feature type="transmembrane region" description="Helical" evidence="2">
    <location>
        <begin position="75"/>
        <end position="98"/>
    </location>
</feature>
<evidence type="ECO:0000256" key="1">
    <source>
        <dbReference type="SAM" id="MobiDB-lite"/>
    </source>
</evidence>
<reference evidence="4" key="1">
    <citation type="submission" date="2020-03" db="EMBL/GenBank/DDBJ databases">
        <title>Intra-Species Differences in Population Size shape Life History and Genome Evolution.</title>
        <authorList>
            <person name="Willemsen D."/>
            <person name="Cui R."/>
            <person name="Valenzano D.R."/>
        </authorList>
    </citation>
    <scope>NUCLEOTIDE SEQUENCE</scope>
    <source>
        <strain evidence="4">GRZ</strain>
        <tissue evidence="4">Whole</tissue>
    </source>
</reference>
<sequence length="234" mass="25421">MMRSQILFVLSFILWSAAQETSPVTTTSSVSSMSAVTMTTNETTTTKQATTNKNTPVWTTPQPSLLWSFLNMECTNFVCGGLIIACIFFLVTTLVLACKVCQLSRRIRMLIRNDVELVNSSKYWVEKSKSDRIKSKDESNETASLLADQTNQDAVTGATMKNGSKVDEDGQKTEENEEGGASESDKASTEDAAESSSFPNPPDEILYPDAAAAGASSSSEGVMEEPNNQPQRSE</sequence>
<dbReference type="EMBL" id="JAAVVJ010000015">
    <property type="protein sequence ID" value="KAF7206021.1"/>
    <property type="molecule type" value="Genomic_DNA"/>
</dbReference>
<feature type="compositionally biased region" description="Polar residues" evidence="1">
    <location>
        <begin position="141"/>
        <end position="162"/>
    </location>
</feature>
<dbReference type="KEGG" id="nfu:107386588"/>
<name>A0A9D3BFL8_NOTFU</name>
<comment type="caution">
    <text evidence="4">The sequence shown here is derived from an EMBL/GenBank/DDBJ whole genome shotgun (WGS) entry which is preliminary data.</text>
</comment>
<evidence type="ECO:0000313" key="5">
    <source>
        <dbReference type="Proteomes" id="UP000822369"/>
    </source>
</evidence>
<accession>A0A9D3BFL8</accession>
<gene>
    <name evidence="4" type="ORF">G4P62_011096</name>
</gene>
<keyword evidence="2" id="KW-1133">Transmembrane helix</keyword>
<dbReference type="OrthoDB" id="8447605at2759"/>
<protein>
    <submittedName>
        <fullName evidence="4">LOC107386588-like protein</fullName>
    </submittedName>
</protein>
<feature type="compositionally biased region" description="Basic and acidic residues" evidence="1">
    <location>
        <begin position="164"/>
        <end position="174"/>
    </location>
</feature>
<dbReference type="Proteomes" id="UP000822369">
    <property type="component" value="Chromosome 15"/>
</dbReference>
<feature type="chain" id="PRO_5039512026" evidence="3">
    <location>
        <begin position="19"/>
        <end position="234"/>
    </location>
</feature>
<evidence type="ECO:0000256" key="2">
    <source>
        <dbReference type="SAM" id="Phobius"/>
    </source>
</evidence>
<keyword evidence="2" id="KW-0472">Membrane</keyword>
<feature type="region of interest" description="Disordered" evidence="1">
    <location>
        <begin position="129"/>
        <end position="234"/>
    </location>
</feature>
<organism evidence="4 5">
    <name type="scientific">Nothobranchius furzeri</name>
    <name type="common">Turquoise killifish</name>
    <dbReference type="NCBI Taxonomy" id="105023"/>
    <lineage>
        <taxon>Eukaryota</taxon>
        <taxon>Metazoa</taxon>
        <taxon>Chordata</taxon>
        <taxon>Craniata</taxon>
        <taxon>Vertebrata</taxon>
        <taxon>Euteleostomi</taxon>
        <taxon>Actinopterygii</taxon>
        <taxon>Neopterygii</taxon>
        <taxon>Teleostei</taxon>
        <taxon>Neoteleostei</taxon>
        <taxon>Acanthomorphata</taxon>
        <taxon>Ovalentaria</taxon>
        <taxon>Atherinomorphae</taxon>
        <taxon>Cyprinodontiformes</taxon>
        <taxon>Nothobranchiidae</taxon>
        <taxon>Nothobranchius</taxon>
    </lineage>
</organism>
<evidence type="ECO:0000313" key="4">
    <source>
        <dbReference type="EMBL" id="KAF7206021.1"/>
    </source>
</evidence>
<keyword evidence="3" id="KW-0732">Signal</keyword>
<feature type="compositionally biased region" description="Basic and acidic residues" evidence="1">
    <location>
        <begin position="129"/>
        <end position="139"/>
    </location>
</feature>
<feature type="signal peptide" evidence="3">
    <location>
        <begin position="1"/>
        <end position="18"/>
    </location>
</feature>
<keyword evidence="2" id="KW-0812">Transmembrane</keyword>
<evidence type="ECO:0000256" key="3">
    <source>
        <dbReference type="SAM" id="SignalP"/>
    </source>
</evidence>